<feature type="coiled-coil region" evidence="1">
    <location>
        <begin position="18"/>
        <end position="90"/>
    </location>
</feature>
<organism evidence="4 5">
    <name type="scientific">Desulfurella multipotens</name>
    <dbReference type="NCBI Taxonomy" id="79269"/>
    <lineage>
        <taxon>Bacteria</taxon>
        <taxon>Pseudomonadati</taxon>
        <taxon>Campylobacterota</taxon>
        <taxon>Desulfurellia</taxon>
        <taxon>Desulfurellales</taxon>
        <taxon>Desulfurellaceae</taxon>
        <taxon>Desulfurella</taxon>
    </lineage>
</organism>
<accession>A0A1G6K7D6</accession>
<dbReference type="Gene3D" id="1.10.287.1490">
    <property type="match status" value="1"/>
</dbReference>
<feature type="coiled-coil region" evidence="1">
    <location>
        <begin position="118"/>
        <end position="170"/>
    </location>
</feature>
<evidence type="ECO:0000259" key="2">
    <source>
        <dbReference type="Pfam" id="PF02591"/>
    </source>
</evidence>
<protein>
    <submittedName>
        <fullName evidence="4">Uncharacterized protein</fullName>
    </submittedName>
</protein>
<evidence type="ECO:0000256" key="1">
    <source>
        <dbReference type="SAM" id="Coils"/>
    </source>
</evidence>
<dbReference type="Pfam" id="PF24481">
    <property type="entry name" value="CT398_CC"/>
    <property type="match status" value="1"/>
</dbReference>
<dbReference type="InterPro" id="IPR003743">
    <property type="entry name" value="Zf-RING_7"/>
</dbReference>
<dbReference type="PANTHER" id="PTHR39082:SF1">
    <property type="entry name" value="SCAVENGER RECEPTOR CLASS A MEMBER 3"/>
    <property type="match status" value="1"/>
</dbReference>
<evidence type="ECO:0000259" key="3">
    <source>
        <dbReference type="Pfam" id="PF24481"/>
    </source>
</evidence>
<dbReference type="Pfam" id="PF02591">
    <property type="entry name" value="Zn_ribbon_9"/>
    <property type="match status" value="1"/>
</dbReference>
<dbReference type="Proteomes" id="UP000199411">
    <property type="component" value="Unassembled WGS sequence"/>
</dbReference>
<dbReference type="PANTHER" id="PTHR39082">
    <property type="entry name" value="PHOSPHOLIPASE C-BETA-2-RELATED"/>
    <property type="match status" value="1"/>
</dbReference>
<sequence length="234" mass="27401">MNADIEMLLKIQEYDKQIYQLESEFAKKLQDRENLEELITTHTLNMEQLQDELNEILEDLKFKKNLLEEKEALLEKLDEKSNSIQNQKQSEALSSEITIAKTNKSILEDKILEIQSIVDEKNKKISEIQQQIDEVKQKLEYFDAQLAEFKKDVDEKIEQINKEKESMLNDINPHLLAKYNKISLWAKGSAVVRVENETCYGCFIKLPPQISVLVEETDEIVYCPNCGRILYKKE</sequence>
<dbReference type="InterPro" id="IPR056003">
    <property type="entry name" value="CT398_CC_hairpin"/>
</dbReference>
<dbReference type="AlphaFoldDB" id="A0A1G6K7D6"/>
<evidence type="ECO:0000313" key="4">
    <source>
        <dbReference type="EMBL" id="SDC26246.1"/>
    </source>
</evidence>
<dbReference type="EMBL" id="FMYU01000003">
    <property type="protein sequence ID" value="SDC26246.1"/>
    <property type="molecule type" value="Genomic_DNA"/>
</dbReference>
<feature type="domain" description="C4-type zinc ribbon" evidence="2">
    <location>
        <begin position="198"/>
        <end position="230"/>
    </location>
</feature>
<feature type="domain" description="CT398-like coiled coil hairpin" evidence="3">
    <location>
        <begin position="12"/>
        <end position="182"/>
    </location>
</feature>
<dbReference type="OrthoDB" id="9795058at2"/>
<keyword evidence="1" id="KW-0175">Coiled coil</keyword>
<proteinExistence type="predicted"/>
<gene>
    <name evidence="4" type="ORF">SAMN05660835_00569</name>
</gene>
<name>A0A1G6K7D6_9BACT</name>
<keyword evidence="5" id="KW-1185">Reference proteome</keyword>
<evidence type="ECO:0000313" key="5">
    <source>
        <dbReference type="Proteomes" id="UP000199411"/>
    </source>
</evidence>
<dbReference type="RefSeq" id="WP_092128038.1">
    <property type="nucleotide sequence ID" value="NZ_FMYU01000003.1"/>
</dbReference>
<reference evidence="5" key="1">
    <citation type="submission" date="2016-10" db="EMBL/GenBank/DDBJ databases">
        <authorList>
            <person name="Varghese N."/>
            <person name="Submissions S."/>
        </authorList>
    </citation>
    <scope>NUCLEOTIDE SEQUENCE [LARGE SCALE GENOMIC DNA]</scope>
    <source>
        <strain evidence="5">DSM 8415</strain>
    </source>
</reference>
<dbReference type="InterPro" id="IPR052376">
    <property type="entry name" value="Oxidative_Scav/Glycosyltrans"/>
</dbReference>